<feature type="transmembrane region" description="Helical" evidence="1">
    <location>
        <begin position="16"/>
        <end position="35"/>
    </location>
</feature>
<dbReference type="Proteomes" id="UP000824083">
    <property type="component" value="Unassembled WGS sequence"/>
</dbReference>
<gene>
    <name evidence="2" type="ORF">IAC56_01735</name>
</gene>
<reference evidence="2" key="1">
    <citation type="submission" date="2020-10" db="EMBL/GenBank/DDBJ databases">
        <authorList>
            <person name="Gilroy R."/>
        </authorList>
    </citation>
    <scope>NUCLEOTIDE SEQUENCE</scope>
    <source>
        <strain evidence="2">7463</strain>
    </source>
</reference>
<name>A0A9D1LEV9_9BURK</name>
<reference evidence="2" key="2">
    <citation type="journal article" date="2021" name="PeerJ">
        <title>Extensive microbial diversity within the chicken gut microbiome revealed by metagenomics and culture.</title>
        <authorList>
            <person name="Gilroy R."/>
            <person name="Ravi A."/>
            <person name="Getino M."/>
            <person name="Pursley I."/>
            <person name="Horton D.L."/>
            <person name="Alikhan N.F."/>
            <person name="Baker D."/>
            <person name="Gharbi K."/>
            <person name="Hall N."/>
            <person name="Watson M."/>
            <person name="Adriaenssens E.M."/>
            <person name="Foster-Nyarko E."/>
            <person name="Jarju S."/>
            <person name="Secka A."/>
            <person name="Antonio M."/>
            <person name="Oren A."/>
            <person name="Chaudhuri R.R."/>
            <person name="La Ragione R."/>
            <person name="Hildebrand F."/>
            <person name="Pallen M.J."/>
        </authorList>
    </citation>
    <scope>NUCLEOTIDE SEQUENCE</scope>
    <source>
        <strain evidence="2">7463</strain>
    </source>
</reference>
<dbReference type="AlphaFoldDB" id="A0A9D1LEV9"/>
<feature type="transmembrane region" description="Helical" evidence="1">
    <location>
        <begin position="106"/>
        <end position="128"/>
    </location>
</feature>
<evidence type="ECO:0000313" key="2">
    <source>
        <dbReference type="EMBL" id="HIU36985.1"/>
    </source>
</evidence>
<feature type="transmembrane region" description="Helical" evidence="1">
    <location>
        <begin position="41"/>
        <end position="60"/>
    </location>
</feature>
<evidence type="ECO:0000313" key="3">
    <source>
        <dbReference type="Proteomes" id="UP000824083"/>
    </source>
</evidence>
<organism evidence="2 3">
    <name type="scientific">Candidatus Aphodousia faecigallinarum</name>
    <dbReference type="NCBI Taxonomy" id="2840677"/>
    <lineage>
        <taxon>Bacteria</taxon>
        <taxon>Pseudomonadati</taxon>
        <taxon>Pseudomonadota</taxon>
        <taxon>Betaproteobacteria</taxon>
        <taxon>Burkholderiales</taxon>
        <taxon>Sutterellaceae</taxon>
        <taxon>Sutterellaceae incertae sedis</taxon>
        <taxon>Candidatus Aphodousia</taxon>
    </lineage>
</organism>
<evidence type="ECO:0000256" key="1">
    <source>
        <dbReference type="SAM" id="Phobius"/>
    </source>
</evidence>
<protein>
    <recommendedName>
        <fullName evidence="4">Transmembrane protein</fullName>
    </recommendedName>
</protein>
<keyword evidence="1" id="KW-0472">Membrane</keyword>
<keyword evidence="1" id="KW-1133">Transmembrane helix</keyword>
<dbReference type="EMBL" id="DVMY01000031">
    <property type="protein sequence ID" value="HIU36985.1"/>
    <property type="molecule type" value="Genomic_DNA"/>
</dbReference>
<accession>A0A9D1LEV9</accession>
<feature type="transmembrane region" description="Helical" evidence="1">
    <location>
        <begin position="81"/>
        <end position="100"/>
    </location>
</feature>
<comment type="caution">
    <text evidence="2">The sequence shown here is derived from an EMBL/GenBank/DDBJ whole genome shotgun (WGS) entry which is preliminary data.</text>
</comment>
<sequence length="139" mass="15706">MSELTPYDEQGPKKSLLFVTQLVYILHGLSIVIGLMTGATIISAFLFGWPSIAAVILNYIMAPDARGTFLQSHFSWQIRTFWYGMIWTILVAIVGVVLTPLVVGPFIWLVGFVVLGLWVAYRIAVGWLRLRQYRPIFSN</sequence>
<proteinExistence type="predicted"/>
<evidence type="ECO:0008006" key="4">
    <source>
        <dbReference type="Google" id="ProtNLM"/>
    </source>
</evidence>
<keyword evidence="1" id="KW-0812">Transmembrane</keyword>